<dbReference type="GO" id="GO:0140359">
    <property type="term" value="F:ABC-type transporter activity"/>
    <property type="evidence" value="ECO:0007669"/>
    <property type="project" value="InterPro"/>
</dbReference>
<dbReference type="Gene3D" id="3.40.50.300">
    <property type="entry name" value="P-loop containing nucleotide triphosphate hydrolases"/>
    <property type="match status" value="1"/>
</dbReference>
<feature type="transmembrane region" description="Helical" evidence="7">
    <location>
        <begin position="42"/>
        <end position="61"/>
    </location>
</feature>
<dbReference type="GO" id="GO:0034775">
    <property type="term" value="P:glutathione transmembrane transport"/>
    <property type="evidence" value="ECO:0007669"/>
    <property type="project" value="InterPro"/>
</dbReference>
<dbReference type="GO" id="GO:0034040">
    <property type="term" value="F:ATPase-coupled lipid transmembrane transporter activity"/>
    <property type="evidence" value="ECO:0007669"/>
    <property type="project" value="TreeGrafter"/>
</dbReference>
<dbReference type="GO" id="GO:0005524">
    <property type="term" value="F:ATP binding"/>
    <property type="evidence" value="ECO:0007669"/>
    <property type="project" value="UniProtKB-KW"/>
</dbReference>
<dbReference type="InterPro" id="IPR011527">
    <property type="entry name" value="ABC1_TM_dom"/>
</dbReference>
<keyword evidence="4" id="KW-0067">ATP-binding</keyword>
<feature type="transmembrane region" description="Helical" evidence="7">
    <location>
        <begin position="17"/>
        <end position="36"/>
    </location>
</feature>
<evidence type="ECO:0000259" key="8">
    <source>
        <dbReference type="PROSITE" id="PS50893"/>
    </source>
</evidence>
<proteinExistence type="predicted"/>
<dbReference type="AlphaFoldDB" id="A0A845UVL8"/>
<comment type="caution">
    <text evidence="10">The sequence shown here is derived from an EMBL/GenBank/DDBJ whole genome shotgun (WGS) entry which is preliminary data.</text>
</comment>
<dbReference type="SUPFAM" id="SSF90123">
    <property type="entry name" value="ABC transporter transmembrane region"/>
    <property type="match status" value="1"/>
</dbReference>
<dbReference type="InterPro" id="IPR036640">
    <property type="entry name" value="ABC1_TM_sf"/>
</dbReference>
<dbReference type="InterPro" id="IPR014223">
    <property type="entry name" value="ABC_CydC/D"/>
</dbReference>
<dbReference type="Proteomes" id="UP000484885">
    <property type="component" value="Unassembled WGS sequence"/>
</dbReference>
<dbReference type="InterPro" id="IPR003439">
    <property type="entry name" value="ABC_transporter-like_ATP-bd"/>
</dbReference>
<gene>
    <name evidence="10" type="primary">cydC</name>
    <name evidence="10" type="ORF">G3I74_02415</name>
</gene>
<evidence type="ECO:0000256" key="2">
    <source>
        <dbReference type="ARBA" id="ARBA00022692"/>
    </source>
</evidence>
<evidence type="ECO:0000259" key="9">
    <source>
        <dbReference type="PROSITE" id="PS50929"/>
    </source>
</evidence>
<keyword evidence="11" id="KW-1185">Reference proteome</keyword>
<dbReference type="PROSITE" id="PS50893">
    <property type="entry name" value="ABC_TRANSPORTER_2"/>
    <property type="match status" value="1"/>
</dbReference>
<organism evidence="10 11">
    <name type="scientific">Wenzhouxiangella limi</name>
    <dbReference type="NCBI Taxonomy" id="2707351"/>
    <lineage>
        <taxon>Bacteria</taxon>
        <taxon>Pseudomonadati</taxon>
        <taxon>Pseudomonadota</taxon>
        <taxon>Gammaproteobacteria</taxon>
        <taxon>Chromatiales</taxon>
        <taxon>Wenzhouxiangellaceae</taxon>
        <taxon>Wenzhouxiangella</taxon>
    </lineage>
</organism>
<sequence length="548" mass="59355">MHESELKLGAILGRRRWWLLAGTLLMVLSLIAGTALLGLSGWFITASALAGLGVIASLDIFTPGAGIRLAAVVRTVSRYLERLITHEATFRLLTDLRGQVFGRLLQLDEYQLRGLRRGDTLNRLTTDVDTLDHLFIGVAGPTAAALMLTMAVAGLFGILLDAWTALAVLGLLLVNPALAELSRRRGHRASHQLVETLPELRREASESLESLSDLVAYDRVPAQRQRLLEVSARVIGLQEKLARLDALSQGLVTMTGFLAVWAVLVLSIGLFQQGLISGPVLGLAVLTTLGLGEAWQTLPGAWRKLEQCRGAHRRIAALTAAGPGLPVAEQPRTAAGNDLVVDNVSFRYRPELPRVLDGFNLRVAGGERIALIGPSGCGKTTLAQLIMRQLDPDEGRLLLGGEDLRRLEPASLRRHIGLLSQHPMLFHDTVARNLRLARPEASDEDLGRALAIAGLANFMDGLEHGLETWISEAGGNVSGGEGRRLALARLILTDCPVVILDEPTTGLDRETALGLAETLDQWLGSRTAIMITHDPDTLPRHDRRIRMG</sequence>
<dbReference type="Pfam" id="PF00664">
    <property type="entry name" value="ABC_membrane"/>
    <property type="match status" value="1"/>
</dbReference>
<evidence type="ECO:0000256" key="3">
    <source>
        <dbReference type="ARBA" id="ARBA00022741"/>
    </source>
</evidence>
<keyword evidence="2 7" id="KW-0812">Transmembrane</keyword>
<keyword evidence="6 7" id="KW-0472">Membrane</keyword>
<keyword evidence="5 7" id="KW-1133">Transmembrane helix</keyword>
<dbReference type="SUPFAM" id="SSF52540">
    <property type="entry name" value="P-loop containing nucleoside triphosphate hydrolases"/>
    <property type="match status" value="1"/>
</dbReference>
<reference evidence="10 11" key="1">
    <citation type="submission" date="2020-02" db="EMBL/GenBank/DDBJ databases">
        <authorList>
            <person name="Zhang X.-Y."/>
        </authorList>
    </citation>
    <scope>NUCLEOTIDE SEQUENCE [LARGE SCALE GENOMIC DNA]</scope>
    <source>
        <strain evidence="10 11">C33</strain>
    </source>
</reference>
<evidence type="ECO:0000256" key="6">
    <source>
        <dbReference type="ARBA" id="ARBA00023136"/>
    </source>
</evidence>
<evidence type="ECO:0000256" key="5">
    <source>
        <dbReference type="ARBA" id="ARBA00022989"/>
    </source>
</evidence>
<dbReference type="PANTHER" id="PTHR24221">
    <property type="entry name" value="ATP-BINDING CASSETTE SUB-FAMILY B"/>
    <property type="match status" value="1"/>
</dbReference>
<name>A0A845UVL8_9GAMM</name>
<dbReference type="Gene3D" id="1.20.1560.10">
    <property type="entry name" value="ABC transporter type 1, transmembrane domain"/>
    <property type="match status" value="1"/>
</dbReference>
<dbReference type="GO" id="GO:0005886">
    <property type="term" value="C:plasma membrane"/>
    <property type="evidence" value="ECO:0007669"/>
    <property type="project" value="UniProtKB-SubCell"/>
</dbReference>
<evidence type="ECO:0000313" key="10">
    <source>
        <dbReference type="EMBL" id="NDY94584.1"/>
    </source>
</evidence>
<evidence type="ECO:0000256" key="7">
    <source>
        <dbReference type="SAM" id="Phobius"/>
    </source>
</evidence>
<evidence type="ECO:0000313" key="11">
    <source>
        <dbReference type="Proteomes" id="UP000484885"/>
    </source>
</evidence>
<dbReference type="PANTHER" id="PTHR24221:SF654">
    <property type="entry name" value="ATP-BINDING CASSETTE SUB-FAMILY B MEMBER 6"/>
    <property type="match status" value="1"/>
</dbReference>
<dbReference type="RefSeq" id="WP_164209938.1">
    <property type="nucleotide sequence ID" value="NZ_JAAGSC010000031.1"/>
</dbReference>
<keyword evidence="3" id="KW-0547">Nucleotide-binding</keyword>
<dbReference type="EMBL" id="JAAGSC010000031">
    <property type="protein sequence ID" value="NDY94584.1"/>
    <property type="molecule type" value="Genomic_DNA"/>
</dbReference>
<dbReference type="GO" id="GO:0016887">
    <property type="term" value="F:ATP hydrolysis activity"/>
    <property type="evidence" value="ECO:0007669"/>
    <property type="project" value="InterPro"/>
</dbReference>
<feature type="transmembrane region" description="Helical" evidence="7">
    <location>
        <begin position="250"/>
        <end position="270"/>
    </location>
</feature>
<feature type="transmembrane region" description="Helical" evidence="7">
    <location>
        <begin position="134"/>
        <end position="156"/>
    </location>
</feature>
<protein>
    <submittedName>
        <fullName evidence="10">Thiol reductant ABC exporter subunit CydC</fullName>
    </submittedName>
</protein>
<dbReference type="InterPro" id="IPR003593">
    <property type="entry name" value="AAA+_ATPase"/>
</dbReference>
<dbReference type="InterPro" id="IPR039421">
    <property type="entry name" value="Type_1_exporter"/>
</dbReference>
<feature type="domain" description="ABC transmembrane type-1" evidence="9">
    <location>
        <begin position="20"/>
        <end position="307"/>
    </location>
</feature>
<accession>A0A845UVL8</accession>
<dbReference type="PROSITE" id="PS50929">
    <property type="entry name" value="ABC_TM1F"/>
    <property type="match status" value="1"/>
</dbReference>
<comment type="subcellular location">
    <subcellularLocation>
        <location evidence="1">Cell membrane</location>
        <topology evidence="1">Multi-pass membrane protein</topology>
    </subcellularLocation>
</comment>
<feature type="transmembrane region" description="Helical" evidence="7">
    <location>
        <begin position="162"/>
        <end position="181"/>
    </location>
</feature>
<evidence type="ECO:0000256" key="1">
    <source>
        <dbReference type="ARBA" id="ARBA00004651"/>
    </source>
</evidence>
<evidence type="ECO:0000256" key="4">
    <source>
        <dbReference type="ARBA" id="ARBA00022840"/>
    </source>
</evidence>
<dbReference type="Pfam" id="PF00005">
    <property type="entry name" value="ABC_tran"/>
    <property type="match status" value="1"/>
</dbReference>
<dbReference type="SMART" id="SM00382">
    <property type="entry name" value="AAA"/>
    <property type="match status" value="1"/>
</dbReference>
<feature type="domain" description="ABC transporter" evidence="8">
    <location>
        <begin position="339"/>
        <end position="547"/>
    </location>
</feature>
<dbReference type="InterPro" id="IPR027417">
    <property type="entry name" value="P-loop_NTPase"/>
</dbReference>
<dbReference type="NCBIfam" id="TIGR02868">
    <property type="entry name" value="CydC"/>
    <property type="match status" value="1"/>
</dbReference>
<dbReference type="GO" id="GO:0045454">
    <property type="term" value="P:cell redox homeostasis"/>
    <property type="evidence" value="ECO:0007669"/>
    <property type="project" value="InterPro"/>
</dbReference>